<dbReference type="InterPro" id="IPR007471">
    <property type="entry name" value="N-end_Aminoacyl_Trfase_N"/>
</dbReference>
<dbReference type="GO" id="GO:0005737">
    <property type="term" value="C:cytoplasm"/>
    <property type="evidence" value="ECO:0007669"/>
    <property type="project" value="TreeGrafter"/>
</dbReference>
<protein>
    <recommendedName>
        <fullName evidence="9">Aspartate/glutamate leucyltransferase</fullName>
    </recommendedName>
</protein>
<dbReference type="Gene3D" id="3.40.630.30">
    <property type="match status" value="1"/>
</dbReference>
<dbReference type="AlphaFoldDB" id="A0A0B5FQ89"/>
<keyword evidence="3" id="KW-0012">Acyltransferase</keyword>
<dbReference type="PANTHER" id="PTHR21367">
    <property type="entry name" value="ARGININE-TRNA-PROTEIN TRANSFERASE 1"/>
    <property type="match status" value="1"/>
</dbReference>
<dbReference type="EMBL" id="CP010311">
    <property type="protein sequence ID" value="AJF06250.1"/>
    <property type="molecule type" value="Genomic_DNA"/>
</dbReference>
<dbReference type="KEGG" id="gsb:GSUB_06345"/>
<keyword evidence="1" id="KW-0963">Cytoplasm</keyword>
<dbReference type="RefSeq" id="WP_040199803.1">
    <property type="nucleotide sequence ID" value="NZ_CP010311.1"/>
</dbReference>
<feature type="domain" description="N-end aminoacyl transferase N-terminal" evidence="5">
    <location>
        <begin position="14"/>
        <end position="82"/>
    </location>
</feature>
<evidence type="ECO:0000256" key="2">
    <source>
        <dbReference type="ARBA" id="ARBA00022679"/>
    </source>
</evidence>
<dbReference type="SUPFAM" id="SSF55729">
    <property type="entry name" value="Acyl-CoA N-acyltransferases (Nat)"/>
    <property type="match status" value="1"/>
</dbReference>
<feature type="compositionally biased region" description="Basic and acidic residues" evidence="4">
    <location>
        <begin position="231"/>
        <end position="240"/>
    </location>
</feature>
<feature type="region of interest" description="Disordered" evidence="4">
    <location>
        <begin position="224"/>
        <end position="261"/>
    </location>
</feature>
<evidence type="ECO:0000256" key="1">
    <source>
        <dbReference type="ARBA" id="ARBA00022490"/>
    </source>
</evidence>
<evidence type="ECO:0000259" key="6">
    <source>
        <dbReference type="Pfam" id="PF04377"/>
    </source>
</evidence>
<evidence type="ECO:0000313" key="8">
    <source>
        <dbReference type="Proteomes" id="UP000035036"/>
    </source>
</evidence>
<dbReference type="Pfam" id="PF04376">
    <property type="entry name" value="ATE_N"/>
    <property type="match status" value="1"/>
</dbReference>
<sequence>MRIFQPEQIEEPTDCPYLPGLYKSYRYFLAGKVDADEISGLLAQGWRKFGLYFFRPECQSCRQCIPLRVRTGEFAPSRSQRRVLRKAGDLQVRFDSLNLTDQIYDLYRRHSEGRFGEKTDPEDFLYNFYMPACPALQTEVYLDGKLIGAGFLDQGHDCLNSVYFFFDPAYSELSPGTYSVLKEIEHARSLGLPYYYLGYYVPGCSRMGYKDHFRPREHFDWQTGTWQQTREAPESDREGSFEATNTRSESLPSENSQGCGH</sequence>
<dbReference type="GO" id="GO:0004057">
    <property type="term" value="F:arginyl-tRNA--protein transferase activity"/>
    <property type="evidence" value="ECO:0007669"/>
    <property type="project" value="InterPro"/>
</dbReference>
<dbReference type="PIRSF" id="PIRSF037208">
    <property type="entry name" value="ATE_pro_prd"/>
    <property type="match status" value="1"/>
</dbReference>
<evidence type="ECO:0008006" key="9">
    <source>
        <dbReference type="Google" id="ProtNLM"/>
    </source>
</evidence>
<dbReference type="NCBIfam" id="NF002346">
    <property type="entry name" value="PRK01305.2-3"/>
    <property type="match status" value="1"/>
</dbReference>
<dbReference type="InterPro" id="IPR007472">
    <property type="entry name" value="N-end_Aminoacyl_Trfase_C"/>
</dbReference>
<dbReference type="STRING" id="483547.GSUB_06345"/>
<dbReference type="InterPro" id="IPR017138">
    <property type="entry name" value="Asp_Glu_LeuTrfase"/>
</dbReference>
<reference evidence="7 8" key="1">
    <citation type="journal article" date="2015" name="Genome Announc.">
        <title>Genomes of Geoalkalibacter ferrihydriticus Z-0531T and Geoalkalibacter subterraneus Red1T, Two Haloalkaliphilic Metal-Reducing Deltaproteobacteria.</title>
        <authorList>
            <person name="Badalamenti J.P."/>
            <person name="Krajmalnik-Brown R."/>
            <person name="Torres C.I."/>
            <person name="Bond D.R."/>
        </authorList>
    </citation>
    <scope>NUCLEOTIDE SEQUENCE [LARGE SCALE GENOMIC DNA]</scope>
    <source>
        <strain evidence="7 8">Red1</strain>
    </source>
</reference>
<gene>
    <name evidence="7" type="ORF">GSUB_06345</name>
</gene>
<dbReference type="HOGENOM" id="CLU_077607_0_0_7"/>
<proteinExistence type="predicted"/>
<feature type="domain" description="N-end rule aminoacyl transferase C-terminal" evidence="6">
    <location>
        <begin position="104"/>
        <end position="219"/>
    </location>
</feature>
<dbReference type="InterPro" id="IPR016181">
    <property type="entry name" value="Acyl_CoA_acyltransferase"/>
</dbReference>
<evidence type="ECO:0000256" key="3">
    <source>
        <dbReference type="ARBA" id="ARBA00023315"/>
    </source>
</evidence>
<feature type="compositionally biased region" description="Polar residues" evidence="4">
    <location>
        <begin position="242"/>
        <end position="261"/>
    </location>
</feature>
<dbReference type="InterPro" id="IPR030700">
    <property type="entry name" value="N-end_Aminoacyl_Trfase"/>
</dbReference>
<keyword evidence="8" id="KW-1185">Reference proteome</keyword>
<dbReference type="Pfam" id="PF04377">
    <property type="entry name" value="ATE_C"/>
    <property type="match status" value="1"/>
</dbReference>
<dbReference type="GO" id="GO:0071596">
    <property type="term" value="P:ubiquitin-dependent protein catabolic process via the N-end rule pathway"/>
    <property type="evidence" value="ECO:0007669"/>
    <property type="project" value="InterPro"/>
</dbReference>
<evidence type="ECO:0000256" key="4">
    <source>
        <dbReference type="SAM" id="MobiDB-lite"/>
    </source>
</evidence>
<evidence type="ECO:0000313" key="7">
    <source>
        <dbReference type="EMBL" id="AJF06250.1"/>
    </source>
</evidence>
<accession>A0A0B5FQ89</accession>
<dbReference type="OrthoDB" id="9782022at2"/>
<keyword evidence="2" id="KW-0808">Transferase</keyword>
<dbReference type="PANTHER" id="PTHR21367:SF1">
    <property type="entry name" value="ARGINYL-TRNA--PROTEIN TRANSFERASE 1"/>
    <property type="match status" value="1"/>
</dbReference>
<evidence type="ECO:0000259" key="5">
    <source>
        <dbReference type="Pfam" id="PF04376"/>
    </source>
</evidence>
<name>A0A0B5FQ89_9BACT</name>
<organism evidence="7 8">
    <name type="scientific">Geoalkalibacter subterraneus</name>
    <dbReference type="NCBI Taxonomy" id="483547"/>
    <lineage>
        <taxon>Bacteria</taxon>
        <taxon>Pseudomonadati</taxon>
        <taxon>Thermodesulfobacteriota</taxon>
        <taxon>Desulfuromonadia</taxon>
        <taxon>Desulfuromonadales</taxon>
        <taxon>Geoalkalibacteraceae</taxon>
        <taxon>Geoalkalibacter</taxon>
    </lineage>
</organism>
<dbReference type="Proteomes" id="UP000035036">
    <property type="component" value="Chromosome"/>
</dbReference>
<dbReference type="GO" id="GO:0008914">
    <property type="term" value="F:leucyl-tRNA--protein transferase activity"/>
    <property type="evidence" value="ECO:0007669"/>
    <property type="project" value="InterPro"/>
</dbReference>